<protein>
    <submittedName>
        <fullName evidence="1">Alkaline phosphatase D</fullName>
        <ecNumber evidence="1">3.1.3.1</ecNumber>
    </submittedName>
</protein>
<dbReference type="EMBL" id="CP068985">
    <property type="protein sequence ID" value="QYC43195.1"/>
    <property type="molecule type" value="Genomic_DNA"/>
</dbReference>
<dbReference type="EC" id="3.1.3.1" evidence="1"/>
<dbReference type="InterPro" id="IPR038607">
    <property type="entry name" value="PhoD-like_sf"/>
</dbReference>
<keyword evidence="1" id="KW-0378">Hydrolase</keyword>
<evidence type="ECO:0000313" key="1">
    <source>
        <dbReference type="EMBL" id="QYC43195.1"/>
    </source>
</evidence>
<sequence length="55" mass="6380">MKFFNGRRGYVRTRITRQEMKVDFRSLSRVTEPYAPAYTSGSFVIEPGRPQLNPA</sequence>
<gene>
    <name evidence="1" type="primary">phoD3</name>
    <name evidence="1" type="ORF">Nocox_28015</name>
</gene>
<accession>A0ABX8U646</accession>
<dbReference type="Gene3D" id="3.60.21.70">
    <property type="entry name" value="PhoD-like phosphatase"/>
    <property type="match status" value="1"/>
</dbReference>
<organism evidence="1 2">
    <name type="scientific">Nonomuraea coxensis DSM 45129</name>
    <dbReference type="NCBI Taxonomy" id="1122611"/>
    <lineage>
        <taxon>Bacteria</taxon>
        <taxon>Bacillati</taxon>
        <taxon>Actinomycetota</taxon>
        <taxon>Actinomycetes</taxon>
        <taxon>Streptosporangiales</taxon>
        <taxon>Streptosporangiaceae</taxon>
        <taxon>Nonomuraea</taxon>
    </lineage>
</organism>
<name>A0ABX8U646_9ACTN</name>
<dbReference type="GO" id="GO:0004035">
    <property type="term" value="F:alkaline phosphatase activity"/>
    <property type="evidence" value="ECO:0007669"/>
    <property type="project" value="UniProtKB-EC"/>
</dbReference>
<reference evidence="1 2" key="1">
    <citation type="journal article" date="2021" name="ACS Chem. Biol.">
        <title>Genomic-Led Discovery of a Novel Glycopeptide Antibiotic by Nonomuraea coxensis DSM 45129.</title>
        <authorList>
            <person name="Yushchuk O."/>
            <person name="Vior N.M."/>
            <person name="Andreo-Vidal A."/>
            <person name="Berini F."/>
            <person name="Ruckert C."/>
            <person name="Busche T."/>
            <person name="Binda E."/>
            <person name="Kalinowski J."/>
            <person name="Truman A.W."/>
            <person name="Marinelli F."/>
        </authorList>
    </citation>
    <scope>NUCLEOTIDE SEQUENCE [LARGE SCALE GENOMIC DNA]</scope>
    <source>
        <strain evidence="1 2">DSM 45129</strain>
    </source>
</reference>
<keyword evidence="2" id="KW-1185">Reference proteome</keyword>
<dbReference type="Proteomes" id="UP000824681">
    <property type="component" value="Chromosome"/>
</dbReference>
<evidence type="ECO:0000313" key="2">
    <source>
        <dbReference type="Proteomes" id="UP000824681"/>
    </source>
</evidence>
<proteinExistence type="predicted"/>